<evidence type="ECO:0000313" key="8">
    <source>
        <dbReference type="Proteomes" id="UP000253345"/>
    </source>
</evidence>
<dbReference type="InterPro" id="IPR004113">
    <property type="entry name" value="FAD-bd_oxidored_4_C"/>
</dbReference>
<comment type="caution">
    <text evidence="7">The sequence shown here is derived from an EMBL/GenBank/DDBJ whole genome shotgun (WGS) entry which is preliminary data.</text>
</comment>
<dbReference type="InterPro" id="IPR016164">
    <property type="entry name" value="FAD-linked_Oxase-like_C"/>
</dbReference>
<dbReference type="FunFam" id="1.10.45.10:FF:000001">
    <property type="entry name" value="D-lactate dehydrogenase mitochondrial"/>
    <property type="match status" value="1"/>
</dbReference>
<keyword evidence="8" id="KW-1185">Reference proteome</keyword>
<dbReference type="Proteomes" id="UP000253345">
    <property type="component" value="Unassembled WGS sequence"/>
</dbReference>
<dbReference type="GO" id="GO:0071949">
    <property type="term" value="F:FAD binding"/>
    <property type="evidence" value="ECO:0007669"/>
    <property type="project" value="InterPro"/>
</dbReference>
<keyword evidence="4" id="KW-0274">FAD</keyword>
<dbReference type="PROSITE" id="PS51387">
    <property type="entry name" value="FAD_PCMH"/>
    <property type="match status" value="1"/>
</dbReference>
<keyword evidence="5" id="KW-0560">Oxidoreductase</keyword>
<dbReference type="InterPro" id="IPR016166">
    <property type="entry name" value="FAD-bd_PCMH"/>
</dbReference>
<dbReference type="GO" id="GO:0022904">
    <property type="term" value="P:respiratory electron transport chain"/>
    <property type="evidence" value="ECO:0007669"/>
    <property type="project" value="TreeGrafter"/>
</dbReference>
<dbReference type="AlphaFoldDB" id="A0A368Z3S4"/>
<dbReference type="InterPro" id="IPR016167">
    <property type="entry name" value="FAD-bd_PCMH_sub1"/>
</dbReference>
<comment type="similarity">
    <text evidence="2">Belongs to the FAD-binding oxidoreductase/transferase type 4 family.</text>
</comment>
<evidence type="ECO:0000313" key="7">
    <source>
        <dbReference type="EMBL" id="RCW87112.1"/>
    </source>
</evidence>
<dbReference type="InterPro" id="IPR016171">
    <property type="entry name" value="Vanillyl_alc_oxidase_C-sub2"/>
</dbReference>
<dbReference type="InterPro" id="IPR036318">
    <property type="entry name" value="FAD-bd_PCMH-like_sf"/>
</dbReference>
<dbReference type="PANTHER" id="PTHR43716:SF1">
    <property type="entry name" value="D-2-HYDROXYGLUTARATE DEHYDROGENASE, MITOCHONDRIAL"/>
    <property type="match status" value="1"/>
</dbReference>
<comment type="cofactor">
    <cofactor evidence="1">
        <name>FAD</name>
        <dbReference type="ChEBI" id="CHEBI:57692"/>
    </cofactor>
</comment>
<dbReference type="Pfam" id="PF01565">
    <property type="entry name" value="FAD_binding_4"/>
    <property type="match status" value="1"/>
</dbReference>
<dbReference type="EMBL" id="QPJL01000003">
    <property type="protein sequence ID" value="RCW87112.1"/>
    <property type="molecule type" value="Genomic_DNA"/>
</dbReference>
<keyword evidence="3" id="KW-0285">Flavoprotein</keyword>
<dbReference type="SUPFAM" id="SSF56176">
    <property type="entry name" value="FAD-binding/transporter-associated domain-like"/>
    <property type="match status" value="1"/>
</dbReference>
<dbReference type="GO" id="GO:0016491">
    <property type="term" value="F:oxidoreductase activity"/>
    <property type="evidence" value="ECO:0007669"/>
    <property type="project" value="UniProtKB-KW"/>
</dbReference>
<evidence type="ECO:0000256" key="5">
    <source>
        <dbReference type="ARBA" id="ARBA00023002"/>
    </source>
</evidence>
<dbReference type="RefSeq" id="WP_114348194.1">
    <property type="nucleotide sequence ID" value="NZ_QPJL01000003.1"/>
</dbReference>
<protein>
    <submittedName>
        <fullName evidence="7">FAD/FMN-containing dehydrogenase</fullName>
    </submittedName>
</protein>
<dbReference type="InterPro" id="IPR051264">
    <property type="entry name" value="FAD-oxidored/transferase_4"/>
</dbReference>
<dbReference type="Pfam" id="PF02913">
    <property type="entry name" value="FAD-oxidase_C"/>
    <property type="match status" value="1"/>
</dbReference>
<dbReference type="Gene3D" id="3.30.70.2740">
    <property type="match status" value="1"/>
</dbReference>
<feature type="domain" description="FAD-binding PCMH-type" evidence="6">
    <location>
        <begin position="29"/>
        <end position="209"/>
    </location>
</feature>
<dbReference type="SUPFAM" id="SSF55103">
    <property type="entry name" value="FAD-linked oxidases, C-terminal domain"/>
    <property type="match status" value="1"/>
</dbReference>
<evidence type="ECO:0000259" key="6">
    <source>
        <dbReference type="PROSITE" id="PS51387"/>
    </source>
</evidence>
<dbReference type="Gene3D" id="1.10.45.10">
    <property type="entry name" value="Vanillyl-alcohol Oxidase, Chain A, domain 4"/>
    <property type="match status" value="1"/>
</dbReference>
<name>A0A368Z3S4_9RHOB</name>
<reference evidence="7 8" key="1">
    <citation type="submission" date="2018-07" db="EMBL/GenBank/DDBJ databases">
        <title>Genomic Encyclopedia of Type Strains, Phase III (KMG-III): the genomes of soil and plant-associated and newly described type strains.</title>
        <authorList>
            <person name="Whitman W."/>
        </authorList>
    </citation>
    <scope>NUCLEOTIDE SEQUENCE [LARGE SCALE GENOMIC DNA]</scope>
    <source>
        <strain evidence="7 8">CECT 8525</strain>
    </source>
</reference>
<evidence type="ECO:0000256" key="1">
    <source>
        <dbReference type="ARBA" id="ARBA00001974"/>
    </source>
</evidence>
<accession>A0A368Z3S4</accession>
<dbReference type="InterPro" id="IPR016169">
    <property type="entry name" value="FAD-bd_PCMH_sub2"/>
</dbReference>
<dbReference type="Gene3D" id="3.30.43.10">
    <property type="entry name" value="Uridine Diphospho-n-acetylenolpyruvylglucosamine Reductase, domain 2"/>
    <property type="match status" value="1"/>
</dbReference>
<dbReference type="Gene3D" id="3.30.465.10">
    <property type="match status" value="1"/>
</dbReference>
<proteinExistence type="inferred from homology"/>
<dbReference type="InterPro" id="IPR006094">
    <property type="entry name" value="Oxid_FAD_bind_N"/>
</dbReference>
<dbReference type="PANTHER" id="PTHR43716">
    <property type="entry name" value="D-2-HYDROXYGLUTARATE DEHYDROGENASE, MITOCHONDRIAL"/>
    <property type="match status" value="1"/>
</dbReference>
<evidence type="ECO:0000256" key="3">
    <source>
        <dbReference type="ARBA" id="ARBA00022630"/>
    </source>
</evidence>
<evidence type="ECO:0000256" key="4">
    <source>
        <dbReference type="ARBA" id="ARBA00022827"/>
    </source>
</evidence>
<evidence type="ECO:0000256" key="2">
    <source>
        <dbReference type="ARBA" id="ARBA00008000"/>
    </source>
</evidence>
<organism evidence="7 8">
    <name type="scientific">Paracoccus lutimaris</name>
    <dbReference type="NCBI Taxonomy" id="1490030"/>
    <lineage>
        <taxon>Bacteria</taxon>
        <taxon>Pseudomonadati</taxon>
        <taxon>Pseudomonadota</taxon>
        <taxon>Alphaproteobacteria</taxon>
        <taxon>Rhodobacterales</taxon>
        <taxon>Paracoccaceae</taxon>
        <taxon>Paracoccus</taxon>
    </lineage>
</organism>
<gene>
    <name evidence="7" type="ORF">DFP89_103116</name>
</gene>
<dbReference type="OrthoDB" id="9811557at2"/>
<sequence length="457" mass="47524">MHEHFAAICPPDAIVRPKALHRRDPGYAAASRNAGLLLRPDSTAMVAAICTAASAAGIGIVPQGGLTGLVDGTAATPDEIALSLARMTRILRIDPVQGVVVAEAGATLQQVNEAAAEHGMMTGIDIPSRGSCTIGGVIATNAGGIRVIRYGMTRDNVLGLTAVLSDGTVLEDMNTLLKNNTGYDLKQLFIGSEGTLGVVTAAVLKLFPRPAATAVALLASPDVAAAQELLELARLRAGGDLMAFEAMWPDYYRLTSSHLCPGREPLPPDEDLKLIIEAAGPDGDAAEAVLLDIFEEAAEAGLVGDGVIAKSQSEQAAMWSLREDSDLVARPRGAILSYDVSIEAGEIAGFVARWDAARARACPQAGSYVFGHLGDCNLHVCLSVTPDEARDHAAIDEVFYGVVAATSAASFSAEHGIGLSKRAQLAQRKPPAMLAAMRRVKTALDPAGVMNPGKVLA</sequence>
<dbReference type="Gene3D" id="3.30.70.2190">
    <property type="match status" value="1"/>
</dbReference>